<dbReference type="EMBL" id="JAENIK010000009">
    <property type="protein sequence ID" value="MBK1815718.1"/>
    <property type="molecule type" value="Genomic_DNA"/>
</dbReference>
<organism evidence="1 2">
    <name type="scientific">Luteolibacter yonseiensis</name>
    <dbReference type="NCBI Taxonomy" id="1144680"/>
    <lineage>
        <taxon>Bacteria</taxon>
        <taxon>Pseudomonadati</taxon>
        <taxon>Verrucomicrobiota</taxon>
        <taxon>Verrucomicrobiia</taxon>
        <taxon>Verrucomicrobiales</taxon>
        <taxon>Verrucomicrobiaceae</taxon>
        <taxon>Luteolibacter</taxon>
    </lineage>
</organism>
<gene>
    <name evidence="1" type="ORF">JIN84_08825</name>
</gene>
<dbReference type="Proteomes" id="UP000600139">
    <property type="component" value="Unassembled WGS sequence"/>
</dbReference>
<dbReference type="RefSeq" id="WP_200350675.1">
    <property type="nucleotide sequence ID" value="NZ_BAABHZ010000008.1"/>
</dbReference>
<evidence type="ECO:0000313" key="1">
    <source>
        <dbReference type="EMBL" id="MBK1815718.1"/>
    </source>
</evidence>
<dbReference type="AlphaFoldDB" id="A0A934QZQ7"/>
<comment type="caution">
    <text evidence="1">The sequence shown here is derived from an EMBL/GenBank/DDBJ whole genome shotgun (WGS) entry which is preliminary data.</text>
</comment>
<reference evidence="1" key="1">
    <citation type="submission" date="2021-01" db="EMBL/GenBank/DDBJ databases">
        <title>Modified the classification status of verrucomicrobia.</title>
        <authorList>
            <person name="Feng X."/>
        </authorList>
    </citation>
    <scope>NUCLEOTIDE SEQUENCE</scope>
    <source>
        <strain evidence="1">JCM 18052</strain>
    </source>
</reference>
<accession>A0A934QZQ7</accession>
<evidence type="ECO:0000313" key="2">
    <source>
        <dbReference type="Proteomes" id="UP000600139"/>
    </source>
</evidence>
<name>A0A934QZQ7_9BACT</name>
<sequence>MATASLTMLGFCVTCYTSYLTANRAKDASLLTSSVALIGSIRGRLDTLLREADIEPGKRMFYPEGKSRMENHFKKFLREQQASSDLEKQVRDDIDRLFELEKNLSEQHKTAVDNGGKVV</sequence>
<protein>
    <submittedName>
        <fullName evidence="1">Uncharacterized protein</fullName>
    </submittedName>
</protein>
<proteinExistence type="predicted"/>
<keyword evidence="2" id="KW-1185">Reference proteome</keyword>